<dbReference type="STRING" id="1081109.A0A168AP05"/>
<protein>
    <submittedName>
        <fullName evidence="3">ThiJ/PfpI family protein</fullName>
    </submittedName>
</protein>
<gene>
    <name evidence="3" type="ORF">AAL_05126</name>
</gene>
<sequence>MAAHKTSAVADEPIEVLFALQEKFDLLDLAGPLQIFTTALHDAKDPNSRAFEVTIAGAEPKILSDQGVIIGSQITFKEAHERLEDFDILVVVGGGVREVLKLEQEPLGLINNFAELQKKDPAHERTLFSVCTGALLLARENILSGLSATTHPDSLTSFENECSDAATRNLTERTDVVEDARYVVNNLRFDLGEEDENPYIRRKSDGGRRPSNARKGSMSFKGSNSRRESIARRAAMRLGGLRVITSGGVASGIDAALYLVSALVDEECAAEVARITQWTWNKGVVVDGLDV</sequence>
<dbReference type="InterPro" id="IPR002818">
    <property type="entry name" value="DJ-1/PfpI"/>
</dbReference>
<dbReference type="InterPro" id="IPR029062">
    <property type="entry name" value="Class_I_gatase-like"/>
</dbReference>
<feature type="compositionally biased region" description="Basic and acidic residues" evidence="1">
    <location>
        <begin position="198"/>
        <end position="208"/>
    </location>
</feature>
<dbReference type="SUPFAM" id="SSF52317">
    <property type="entry name" value="Class I glutamine amidotransferase-like"/>
    <property type="match status" value="2"/>
</dbReference>
<feature type="region of interest" description="Disordered" evidence="1">
    <location>
        <begin position="198"/>
        <end position="227"/>
    </location>
</feature>
<dbReference type="InterPro" id="IPR052158">
    <property type="entry name" value="INH-QAR"/>
</dbReference>
<comment type="caution">
    <text evidence="3">The sequence shown here is derived from an EMBL/GenBank/DDBJ whole genome shotgun (WGS) entry which is preliminary data.</text>
</comment>
<dbReference type="Pfam" id="PF01965">
    <property type="entry name" value="DJ-1_PfpI"/>
    <property type="match status" value="1"/>
</dbReference>
<organism evidence="3 4">
    <name type="scientific">Moelleriella libera RCEF 2490</name>
    <dbReference type="NCBI Taxonomy" id="1081109"/>
    <lineage>
        <taxon>Eukaryota</taxon>
        <taxon>Fungi</taxon>
        <taxon>Dikarya</taxon>
        <taxon>Ascomycota</taxon>
        <taxon>Pezizomycotina</taxon>
        <taxon>Sordariomycetes</taxon>
        <taxon>Hypocreomycetidae</taxon>
        <taxon>Hypocreales</taxon>
        <taxon>Clavicipitaceae</taxon>
        <taxon>Moelleriella</taxon>
    </lineage>
</organism>
<evidence type="ECO:0000256" key="1">
    <source>
        <dbReference type="SAM" id="MobiDB-lite"/>
    </source>
</evidence>
<proteinExistence type="predicted"/>
<reference evidence="3 4" key="1">
    <citation type="journal article" date="2016" name="Genome Biol. Evol.">
        <title>Divergent and convergent evolution of fungal pathogenicity.</title>
        <authorList>
            <person name="Shang Y."/>
            <person name="Xiao G."/>
            <person name="Zheng P."/>
            <person name="Cen K."/>
            <person name="Zhan S."/>
            <person name="Wang C."/>
        </authorList>
    </citation>
    <scope>NUCLEOTIDE SEQUENCE [LARGE SCALE GENOMIC DNA]</scope>
    <source>
        <strain evidence="3 4">RCEF 2490</strain>
    </source>
</reference>
<dbReference type="Gene3D" id="3.40.50.880">
    <property type="match status" value="1"/>
</dbReference>
<dbReference type="PANTHER" id="PTHR43130:SF3">
    <property type="entry name" value="HTH-TYPE TRANSCRIPTIONAL REGULATOR RV1931C"/>
    <property type="match status" value="1"/>
</dbReference>
<name>A0A168AP05_9HYPO</name>
<dbReference type="EMBL" id="AZGY01000011">
    <property type="protein sequence ID" value="KZZ94159.1"/>
    <property type="molecule type" value="Genomic_DNA"/>
</dbReference>
<evidence type="ECO:0000259" key="2">
    <source>
        <dbReference type="Pfam" id="PF01965"/>
    </source>
</evidence>
<evidence type="ECO:0000313" key="4">
    <source>
        <dbReference type="Proteomes" id="UP000078544"/>
    </source>
</evidence>
<dbReference type="PANTHER" id="PTHR43130">
    <property type="entry name" value="ARAC-FAMILY TRANSCRIPTIONAL REGULATOR"/>
    <property type="match status" value="1"/>
</dbReference>
<feature type="domain" description="DJ-1/PfpI" evidence="2">
    <location>
        <begin position="16"/>
        <end position="180"/>
    </location>
</feature>
<dbReference type="AlphaFoldDB" id="A0A168AP05"/>
<keyword evidence="4" id="KW-1185">Reference proteome</keyword>
<evidence type="ECO:0000313" key="3">
    <source>
        <dbReference type="EMBL" id="KZZ94159.1"/>
    </source>
</evidence>
<dbReference type="OrthoDB" id="543156at2759"/>
<accession>A0A168AP05</accession>
<dbReference type="Proteomes" id="UP000078544">
    <property type="component" value="Unassembled WGS sequence"/>
</dbReference>